<dbReference type="AlphaFoldDB" id="A0A0K6HY13"/>
<dbReference type="Proteomes" id="UP000183900">
    <property type="component" value="Unassembled WGS sequence"/>
</dbReference>
<dbReference type="RefSeq" id="WP_141658914.1">
    <property type="nucleotide sequence ID" value="NZ_CYHE01000004.1"/>
</dbReference>
<dbReference type="OrthoDB" id="7824623at2"/>
<feature type="signal peptide" evidence="2">
    <location>
        <begin position="1"/>
        <end position="29"/>
    </location>
</feature>
<keyword evidence="2" id="KW-0732">Signal</keyword>
<evidence type="ECO:0008006" key="5">
    <source>
        <dbReference type="Google" id="ProtNLM"/>
    </source>
</evidence>
<organism evidence="3 4">
    <name type="scientific">Pannonibacter indicus</name>
    <dbReference type="NCBI Taxonomy" id="466044"/>
    <lineage>
        <taxon>Bacteria</taxon>
        <taxon>Pseudomonadati</taxon>
        <taxon>Pseudomonadota</taxon>
        <taxon>Alphaproteobacteria</taxon>
        <taxon>Hyphomicrobiales</taxon>
        <taxon>Stappiaceae</taxon>
        <taxon>Pannonibacter</taxon>
    </lineage>
</organism>
<evidence type="ECO:0000256" key="1">
    <source>
        <dbReference type="SAM" id="MobiDB-lite"/>
    </source>
</evidence>
<evidence type="ECO:0000256" key="2">
    <source>
        <dbReference type="SAM" id="SignalP"/>
    </source>
</evidence>
<feature type="region of interest" description="Disordered" evidence="1">
    <location>
        <begin position="133"/>
        <end position="173"/>
    </location>
</feature>
<name>A0A0K6HY13_9HYPH</name>
<gene>
    <name evidence="3" type="ORF">Ga0061067_104219</name>
</gene>
<feature type="chain" id="PRO_5005505044" description="DUF2125 domain-containing protein" evidence="2">
    <location>
        <begin position="30"/>
        <end position="720"/>
    </location>
</feature>
<dbReference type="EMBL" id="CYHE01000004">
    <property type="protein sequence ID" value="CUA95932.1"/>
    <property type="molecule type" value="Genomic_DNA"/>
</dbReference>
<feature type="compositionally biased region" description="Low complexity" evidence="1">
    <location>
        <begin position="149"/>
        <end position="173"/>
    </location>
</feature>
<keyword evidence="4" id="KW-1185">Reference proteome</keyword>
<sequence>MLPTPIFTRFSARTATMVLVMSLPSHAFASQASVLVDRWMADFTSMGASVASYERAEDGATGNDVTIHGVKIEFAIPLPGGEDKVDVKLGIDAVSFEGLTETDKGYEAARISVPGTARADVEIPGKYFDTASTGQTKLEIPGPEDETADAPAEGEAGESSEASEAAAPEAKPAEPVRIILSQTGYVAEGMAWSRIPDVPEDPQRPVTRYFDIARTLLDGKGDRYHIETMTLEMTGPDGMNQKTVYEDYAMTGYKDFRIDEYSVGKTVQTQDFMPLEPGGQMAQMTMTIGKQVVKDIDFMPLLTLIGQGSDPSRLTIMGSQTVEEMTVSVASVDVKIDSLTADPISITKAETLPLWPYLDQLVLDEDAVDSDEAGKAALASLQFFKADGMAVNGVSFTAPDVSGGLGKFEMKDISSNGLGIVAFDGLKADVTKPQEKVEINLGRIAVGEIDFPLMDSLVRISIASMSGMEPSVQDILDARPIIGLAEVLGVSVKASAIGDQEIALDTYRQTEKGHINRIPTEAGLVIKGLRFPAAIVPDPQFQELAARLNITEVVIDQNFEMNWDEATGDLTLKDLSLGMKDGGRIHMTFTIGGIPKSVFENPAMAQLALATASIKSGRIEAENLAVLSAFIGVQADEAGLTQEELAAGLIDMMAQDMGPLTGTRFGEELLEAARTFAADPKNLVIEMAPKAPVPVTQLLGAGATAPQTLPDLLGASATAK</sequence>
<proteinExistence type="predicted"/>
<reference evidence="4" key="1">
    <citation type="submission" date="2015-08" db="EMBL/GenBank/DDBJ databases">
        <authorList>
            <person name="Varghese N."/>
        </authorList>
    </citation>
    <scope>NUCLEOTIDE SEQUENCE [LARGE SCALE GENOMIC DNA]</scope>
    <source>
        <strain evidence="4">DSM 23407</strain>
    </source>
</reference>
<accession>A0A0K6HY13</accession>
<evidence type="ECO:0000313" key="3">
    <source>
        <dbReference type="EMBL" id="CUA95932.1"/>
    </source>
</evidence>
<protein>
    <recommendedName>
        <fullName evidence="5">DUF2125 domain-containing protein</fullName>
    </recommendedName>
</protein>
<evidence type="ECO:0000313" key="4">
    <source>
        <dbReference type="Proteomes" id="UP000183900"/>
    </source>
</evidence>